<dbReference type="PANTHER" id="PTHR21694:SF18">
    <property type="entry name" value="COILED-COIL DOMAIN-CONTAINING PROTEIN 63"/>
    <property type="match status" value="1"/>
</dbReference>
<dbReference type="PaxDb" id="67767-A0A0J7L949"/>
<keyword evidence="1" id="KW-0175">Coiled coil</keyword>
<sequence>MAYRQQPAAQDELELETMAEAELSRLKRQYRIMENDRATCAEDARLQLRNQQNMIERLEYEKAELVLAIKTARSKAFTRKDEKMDEKLKCLLAKRAKYIELIETEKQQIDELDEQIGKVVDIANIESRSI</sequence>
<dbReference type="PANTHER" id="PTHR21694">
    <property type="entry name" value="COILED-COIL DOMAIN-CONTAINING PROTEIN 63"/>
    <property type="match status" value="1"/>
</dbReference>
<protein>
    <submittedName>
        <fullName evidence="2">Coiled-coil domain-containing protein 63</fullName>
    </submittedName>
</protein>
<evidence type="ECO:0000313" key="3">
    <source>
        <dbReference type="Proteomes" id="UP000036403"/>
    </source>
</evidence>
<dbReference type="InterPro" id="IPR051876">
    <property type="entry name" value="ODA-DC/CCD"/>
</dbReference>
<gene>
    <name evidence="2" type="ORF">RF55_518</name>
</gene>
<dbReference type="Proteomes" id="UP000036403">
    <property type="component" value="Unassembled WGS sequence"/>
</dbReference>
<evidence type="ECO:0000256" key="1">
    <source>
        <dbReference type="SAM" id="Coils"/>
    </source>
</evidence>
<dbReference type="STRING" id="67767.A0A0J7L949"/>
<name>A0A0J7L949_LASNI</name>
<dbReference type="EMBL" id="LBMM01000153">
    <property type="protein sequence ID" value="KMR04711.1"/>
    <property type="molecule type" value="Genomic_DNA"/>
</dbReference>
<evidence type="ECO:0000313" key="2">
    <source>
        <dbReference type="EMBL" id="KMR04711.1"/>
    </source>
</evidence>
<accession>A0A0J7L949</accession>
<keyword evidence="3" id="KW-1185">Reference proteome</keyword>
<organism evidence="2 3">
    <name type="scientific">Lasius niger</name>
    <name type="common">Black garden ant</name>
    <dbReference type="NCBI Taxonomy" id="67767"/>
    <lineage>
        <taxon>Eukaryota</taxon>
        <taxon>Metazoa</taxon>
        <taxon>Ecdysozoa</taxon>
        <taxon>Arthropoda</taxon>
        <taxon>Hexapoda</taxon>
        <taxon>Insecta</taxon>
        <taxon>Pterygota</taxon>
        <taxon>Neoptera</taxon>
        <taxon>Endopterygota</taxon>
        <taxon>Hymenoptera</taxon>
        <taxon>Apocrita</taxon>
        <taxon>Aculeata</taxon>
        <taxon>Formicoidea</taxon>
        <taxon>Formicidae</taxon>
        <taxon>Formicinae</taxon>
        <taxon>Lasius</taxon>
        <taxon>Lasius</taxon>
    </lineage>
</organism>
<dbReference type="OrthoDB" id="6766775at2759"/>
<feature type="coiled-coil region" evidence="1">
    <location>
        <begin position="16"/>
        <end position="115"/>
    </location>
</feature>
<dbReference type="AlphaFoldDB" id="A0A0J7L949"/>
<comment type="caution">
    <text evidence="2">The sequence shown here is derived from an EMBL/GenBank/DDBJ whole genome shotgun (WGS) entry which is preliminary data.</text>
</comment>
<reference evidence="2 3" key="1">
    <citation type="submission" date="2015-04" db="EMBL/GenBank/DDBJ databases">
        <title>Lasius niger genome sequencing.</title>
        <authorList>
            <person name="Konorov E.A."/>
            <person name="Nikitin M.A."/>
            <person name="Kirill M.V."/>
            <person name="Chang P."/>
        </authorList>
    </citation>
    <scope>NUCLEOTIDE SEQUENCE [LARGE SCALE GENOMIC DNA]</scope>
    <source>
        <tissue evidence="2">Whole</tissue>
    </source>
</reference>
<proteinExistence type="predicted"/>